<name>A0A5K7YDK3_9BACT</name>
<keyword evidence="1" id="KW-0732">Signal</keyword>
<protein>
    <submittedName>
        <fullName evidence="2">Uncharacterized protein</fullName>
    </submittedName>
</protein>
<dbReference type="EMBL" id="AP021874">
    <property type="protein sequence ID" value="BBO66515.1"/>
    <property type="molecule type" value="Genomic_DNA"/>
</dbReference>
<dbReference type="KEGG" id="dalk:DSCA_04450"/>
<dbReference type="AlphaFoldDB" id="A0A5K7YDK3"/>
<sequence>MKTLIAMVTSCFLLIFPAFAYEFGPDSDKITNPYMKIPIGNWSFRQGVGDIWEGRVIYRMAVGKEVVSGAKIGTQTYNNVNS</sequence>
<evidence type="ECO:0000313" key="2">
    <source>
        <dbReference type="EMBL" id="BBO66515.1"/>
    </source>
</evidence>
<reference evidence="2 3" key="1">
    <citation type="submission" date="2019-11" db="EMBL/GenBank/DDBJ databases">
        <title>Comparative genomics of hydrocarbon-degrading Desulfosarcina strains.</title>
        <authorList>
            <person name="Watanabe M."/>
            <person name="Kojima H."/>
            <person name="Fukui M."/>
        </authorList>
    </citation>
    <scope>NUCLEOTIDE SEQUENCE [LARGE SCALE GENOMIC DNA]</scope>
    <source>
        <strain evidence="2 3">PL12</strain>
    </source>
</reference>
<feature type="signal peptide" evidence="1">
    <location>
        <begin position="1"/>
        <end position="20"/>
    </location>
</feature>
<feature type="chain" id="PRO_5024288296" evidence="1">
    <location>
        <begin position="21"/>
        <end position="82"/>
    </location>
</feature>
<keyword evidence="3" id="KW-1185">Reference proteome</keyword>
<dbReference type="Proteomes" id="UP000427906">
    <property type="component" value="Chromosome"/>
</dbReference>
<gene>
    <name evidence="2" type="ORF">DSCA_04450</name>
</gene>
<proteinExistence type="predicted"/>
<accession>A0A5K7YDK3</accession>
<dbReference type="RefSeq" id="WP_155314874.1">
    <property type="nucleotide sequence ID" value="NZ_AP021874.1"/>
</dbReference>
<organism evidence="2 3">
    <name type="scientific">Desulfosarcina alkanivorans</name>
    <dbReference type="NCBI Taxonomy" id="571177"/>
    <lineage>
        <taxon>Bacteria</taxon>
        <taxon>Pseudomonadati</taxon>
        <taxon>Thermodesulfobacteriota</taxon>
        <taxon>Desulfobacteria</taxon>
        <taxon>Desulfobacterales</taxon>
        <taxon>Desulfosarcinaceae</taxon>
        <taxon>Desulfosarcina</taxon>
    </lineage>
</organism>
<evidence type="ECO:0000256" key="1">
    <source>
        <dbReference type="SAM" id="SignalP"/>
    </source>
</evidence>
<evidence type="ECO:0000313" key="3">
    <source>
        <dbReference type="Proteomes" id="UP000427906"/>
    </source>
</evidence>